<dbReference type="AlphaFoldDB" id="A0A975K7Z1"/>
<reference evidence="1" key="1">
    <citation type="submission" date="2021-04" db="EMBL/GenBank/DDBJ databases">
        <title>Isolation of p-tert-butylphenol degrading bacteria Sphingobium phenoxybenzoativorans Tas13 from active sludge.</title>
        <authorList>
            <person name="Li Y."/>
        </authorList>
    </citation>
    <scope>NUCLEOTIDE SEQUENCE</scope>
    <source>
        <strain evidence="1">Tas13</strain>
    </source>
</reference>
<dbReference type="InterPro" id="IPR006597">
    <property type="entry name" value="Sel1-like"/>
</dbReference>
<evidence type="ECO:0000313" key="1">
    <source>
        <dbReference type="EMBL" id="QUT06049.1"/>
    </source>
</evidence>
<accession>A0A975K7Z1</accession>
<organism evidence="1 2">
    <name type="scientific">Sphingobium phenoxybenzoativorans</name>
    <dbReference type="NCBI Taxonomy" id="1592790"/>
    <lineage>
        <taxon>Bacteria</taxon>
        <taxon>Pseudomonadati</taxon>
        <taxon>Pseudomonadota</taxon>
        <taxon>Alphaproteobacteria</taxon>
        <taxon>Sphingomonadales</taxon>
        <taxon>Sphingomonadaceae</taxon>
        <taxon>Sphingobium</taxon>
    </lineage>
</organism>
<sequence length="98" mass="10412">MGISIKSAEFLLASRMAEAASGCADACYDLGMAYSCGTGGVDVDLIAAHKWFNLAALRGMEEAQYCRADVAEEMSGREIAEAQRLARAFIAETGRRAA</sequence>
<gene>
    <name evidence="1" type="ORF">KFK14_00650</name>
</gene>
<protein>
    <submittedName>
        <fullName evidence="1">Sel1 repeat family protein</fullName>
    </submittedName>
</protein>
<dbReference type="Gene3D" id="1.25.40.10">
    <property type="entry name" value="Tetratricopeptide repeat domain"/>
    <property type="match status" value="1"/>
</dbReference>
<evidence type="ECO:0000313" key="2">
    <source>
        <dbReference type="Proteomes" id="UP000681425"/>
    </source>
</evidence>
<dbReference type="EMBL" id="CP073910">
    <property type="protein sequence ID" value="QUT06049.1"/>
    <property type="molecule type" value="Genomic_DNA"/>
</dbReference>
<name>A0A975K7Z1_9SPHN</name>
<dbReference type="Proteomes" id="UP000681425">
    <property type="component" value="Chromosome"/>
</dbReference>
<dbReference type="SMART" id="SM00671">
    <property type="entry name" value="SEL1"/>
    <property type="match status" value="1"/>
</dbReference>
<proteinExistence type="predicted"/>
<dbReference type="KEGG" id="spph:KFK14_00650"/>
<dbReference type="Pfam" id="PF08238">
    <property type="entry name" value="Sel1"/>
    <property type="match status" value="1"/>
</dbReference>
<dbReference type="InterPro" id="IPR011990">
    <property type="entry name" value="TPR-like_helical_dom_sf"/>
</dbReference>
<dbReference type="SUPFAM" id="SSF81901">
    <property type="entry name" value="HCP-like"/>
    <property type="match status" value="1"/>
</dbReference>
<dbReference type="RefSeq" id="WP_212609512.1">
    <property type="nucleotide sequence ID" value="NZ_CP073910.1"/>
</dbReference>
<keyword evidence="2" id="KW-1185">Reference proteome</keyword>